<dbReference type="Proteomes" id="UP000796880">
    <property type="component" value="Unassembled WGS sequence"/>
</dbReference>
<dbReference type="EMBL" id="VOIH02000011">
    <property type="protein sequence ID" value="KAF3433459.1"/>
    <property type="molecule type" value="Genomic_DNA"/>
</dbReference>
<reference evidence="9" key="1">
    <citation type="submission" date="2020-03" db="EMBL/GenBank/DDBJ databases">
        <title>A high-quality chromosome-level genome assembly of a woody plant with both climbing and erect habits, Rhamnella rubrinervis.</title>
        <authorList>
            <person name="Lu Z."/>
            <person name="Yang Y."/>
            <person name="Zhu X."/>
            <person name="Sun Y."/>
        </authorList>
    </citation>
    <scope>NUCLEOTIDE SEQUENCE</scope>
    <source>
        <strain evidence="9">BYM</strain>
        <tissue evidence="9">Leaf</tissue>
    </source>
</reference>
<protein>
    <recommendedName>
        <fullName evidence="2">arginyltransferase</fullName>
        <ecNumber evidence="2">2.3.2.8</ecNumber>
    </recommendedName>
</protein>
<feature type="compositionally biased region" description="Basic and acidic residues" evidence="6">
    <location>
        <begin position="23"/>
        <end position="37"/>
    </location>
</feature>
<evidence type="ECO:0000259" key="8">
    <source>
        <dbReference type="Pfam" id="PF04377"/>
    </source>
</evidence>
<dbReference type="Pfam" id="PF04377">
    <property type="entry name" value="ATE_C"/>
    <property type="match status" value="1"/>
</dbReference>
<dbReference type="Pfam" id="PF04376">
    <property type="entry name" value="ATE_N"/>
    <property type="match status" value="1"/>
</dbReference>
<evidence type="ECO:0000259" key="7">
    <source>
        <dbReference type="Pfam" id="PF04376"/>
    </source>
</evidence>
<comment type="similarity">
    <text evidence="1">Belongs to the R-transferase family.</text>
</comment>
<evidence type="ECO:0000256" key="1">
    <source>
        <dbReference type="ARBA" id="ARBA00009991"/>
    </source>
</evidence>
<dbReference type="PANTHER" id="PTHR21367:SF1">
    <property type="entry name" value="ARGINYL-TRNA--PROTEIN TRANSFERASE 1"/>
    <property type="match status" value="1"/>
</dbReference>
<evidence type="ECO:0000256" key="5">
    <source>
        <dbReference type="ARBA" id="ARBA00023315"/>
    </source>
</evidence>
<keyword evidence="4" id="KW-0833">Ubl conjugation pathway</keyword>
<keyword evidence="10" id="KW-1185">Reference proteome</keyword>
<comment type="caution">
    <text evidence="9">The sequence shown here is derived from an EMBL/GenBank/DDBJ whole genome shotgun (WGS) entry which is preliminary data.</text>
</comment>
<evidence type="ECO:0000256" key="4">
    <source>
        <dbReference type="ARBA" id="ARBA00022786"/>
    </source>
</evidence>
<evidence type="ECO:0000313" key="9">
    <source>
        <dbReference type="EMBL" id="KAF3433459.1"/>
    </source>
</evidence>
<dbReference type="InterPro" id="IPR017137">
    <property type="entry name" value="Arg-tRNA-P_Trfase_1_euk"/>
</dbReference>
<proteinExistence type="inferred from homology"/>
<dbReference type="InterPro" id="IPR007471">
    <property type="entry name" value="N-end_Aminoacyl_Trfase_N"/>
</dbReference>
<gene>
    <name evidence="9" type="ORF">FNV43_RR24561</name>
</gene>
<keyword evidence="5" id="KW-0012">Acyltransferase</keyword>
<evidence type="ECO:0000256" key="2">
    <source>
        <dbReference type="ARBA" id="ARBA00012025"/>
    </source>
</evidence>
<dbReference type="InterPro" id="IPR007472">
    <property type="entry name" value="N-end_Aminoacyl_Trfase_C"/>
</dbReference>
<dbReference type="InterPro" id="IPR016181">
    <property type="entry name" value="Acyl_CoA_acyltransferase"/>
</dbReference>
<dbReference type="GO" id="GO:0005737">
    <property type="term" value="C:cytoplasm"/>
    <property type="evidence" value="ECO:0007669"/>
    <property type="project" value="TreeGrafter"/>
</dbReference>
<evidence type="ECO:0000256" key="3">
    <source>
        <dbReference type="ARBA" id="ARBA00022679"/>
    </source>
</evidence>
<dbReference type="GO" id="GO:0004057">
    <property type="term" value="F:arginyl-tRNA--protein transferase activity"/>
    <property type="evidence" value="ECO:0007669"/>
    <property type="project" value="UniProtKB-EC"/>
</dbReference>
<feature type="domain" description="N-end rule aminoacyl transferase C-terminal" evidence="8">
    <location>
        <begin position="353"/>
        <end position="495"/>
    </location>
</feature>
<organism evidence="9 10">
    <name type="scientific">Rhamnella rubrinervis</name>
    <dbReference type="NCBI Taxonomy" id="2594499"/>
    <lineage>
        <taxon>Eukaryota</taxon>
        <taxon>Viridiplantae</taxon>
        <taxon>Streptophyta</taxon>
        <taxon>Embryophyta</taxon>
        <taxon>Tracheophyta</taxon>
        <taxon>Spermatophyta</taxon>
        <taxon>Magnoliopsida</taxon>
        <taxon>eudicotyledons</taxon>
        <taxon>Gunneridae</taxon>
        <taxon>Pentapetalae</taxon>
        <taxon>rosids</taxon>
        <taxon>fabids</taxon>
        <taxon>Rosales</taxon>
        <taxon>Rhamnaceae</taxon>
        <taxon>rhamnoid group</taxon>
        <taxon>Rhamneae</taxon>
        <taxon>Rhamnella</taxon>
    </lineage>
</organism>
<feature type="region of interest" description="Disordered" evidence="6">
    <location>
        <begin position="1"/>
        <end position="38"/>
    </location>
</feature>
<dbReference type="OrthoDB" id="74183at2759"/>
<dbReference type="PANTHER" id="PTHR21367">
    <property type="entry name" value="ARGININE-TRNA-PROTEIN TRANSFERASE 1"/>
    <property type="match status" value="1"/>
</dbReference>
<dbReference type="AlphaFoldDB" id="A0A8K0DSS7"/>
<feature type="compositionally biased region" description="Acidic residues" evidence="6">
    <location>
        <begin position="560"/>
        <end position="575"/>
    </location>
</feature>
<keyword evidence="3" id="KW-0808">Transferase</keyword>
<dbReference type="PIRSF" id="PIRSF037207">
    <property type="entry name" value="ATE1_euk"/>
    <property type="match status" value="1"/>
</dbReference>
<evidence type="ECO:0000313" key="10">
    <source>
        <dbReference type="Proteomes" id="UP000796880"/>
    </source>
</evidence>
<feature type="region of interest" description="Disordered" evidence="6">
    <location>
        <begin position="560"/>
        <end position="587"/>
    </location>
</feature>
<feature type="domain" description="N-end aminoacyl transferase N-terminal" evidence="7">
    <location>
        <begin position="40"/>
        <end position="110"/>
    </location>
</feature>
<dbReference type="EC" id="2.3.2.8" evidence="2"/>
<name>A0A8K0DSS7_9ROSA</name>
<dbReference type="InterPro" id="IPR030700">
    <property type="entry name" value="N-end_Aminoacyl_Trfase"/>
</dbReference>
<evidence type="ECO:0000256" key="6">
    <source>
        <dbReference type="SAM" id="MobiDB-lite"/>
    </source>
</evidence>
<feature type="compositionally biased region" description="Low complexity" evidence="6">
    <location>
        <begin position="8"/>
        <end position="22"/>
    </location>
</feature>
<accession>A0A8K0DSS7</accession>
<dbReference type="SUPFAM" id="SSF55729">
    <property type="entry name" value="Acyl-CoA N-acyltransferases (Nat)"/>
    <property type="match status" value="1"/>
</dbReference>
<sequence>MAGKMRSEASSSSRSNRNGNNHKNNERGQSKVHDCGKNRSSCGYCKSPGRTSISHGLWAHSLTVNDYQDLLDRGWRRSGSFLYKPEMEGTCCPSYTIRLRVDDYIPSKEQLRVCRRMQRFLDGAMDCKKPFKLKEDQNAAMETCSTSNHEVSSSGVKEFMPSNNEEKNGEEKIMCYLSEEINNAVSSCTKSGEFPEDVQLPKAAVKKVSQAKRKLLVGVTEHLLYSSSIAFQIAATIKRAQSVLKDDHQSRVSGNGADENVLSPKVIAEKLANSLKQLAETSSLSVSACNGHINFYSGSKASLDKSAEVVTTSEGSAARHESKACCSKNSSEHPQVKRRRLEIYLKRSTFDAEEYALYRRYQIKVHNDTPDHVTENSYKRFLVDSPLIFVPPTSDGTVPSCGFGSFHQQYLINGQLVAVGVVDILPRCLSSKYLFWDPDFAFLSLGKYSALQEINWVKDNHIHCPSLQYYYLGYYIHSCNKMRYKAAYRPSELLCPLRYQWVPFDIAKPFLDRKPYVVLSDCTNIQDGEGSSPYVSEHVMELEHDDGNQENLNDAFLYEDEESQPEYESSDDESGPESSSTPTFFRRENGDVGNILIGLKGSCVKYKDLQQIFGPTERNYLESQLRRYLRVVGTELSERVVYSLG</sequence>